<accession>A0AA45LAE9</accession>
<reference evidence="2" key="1">
    <citation type="submission" date="2021-04" db="EMBL/GenBank/DDBJ databases">
        <title>Genomic sequence of Actinosynnema pretiosum subsp. pretiosum ATCC 31280 (C-14919).</title>
        <authorList>
            <person name="Bai L."/>
            <person name="Wang X."/>
            <person name="Xiao Y."/>
        </authorList>
    </citation>
    <scope>NUCLEOTIDE SEQUENCE</scope>
    <source>
        <strain evidence="2">ATCC 31280</strain>
    </source>
</reference>
<evidence type="ECO:0000313" key="2">
    <source>
        <dbReference type="EMBL" id="QUF06337.1"/>
    </source>
</evidence>
<proteinExistence type="predicted"/>
<dbReference type="EMBL" id="CP073249">
    <property type="protein sequence ID" value="QUF06337.1"/>
    <property type="molecule type" value="Genomic_DNA"/>
</dbReference>
<dbReference type="AlphaFoldDB" id="A0AA45LAE9"/>
<evidence type="ECO:0000259" key="1">
    <source>
        <dbReference type="Pfam" id="PF18735"/>
    </source>
</evidence>
<dbReference type="Proteomes" id="UP000677152">
    <property type="component" value="Chromosome"/>
</dbReference>
<dbReference type="InterPro" id="IPR041519">
    <property type="entry name" value="HEPN_RiboL-PSP"/>
</dbReference>
<name>A0AA45LAE9_9PSEU</name>
<evidence type="ECO:0000313" key="3">
    <source>
        <dbReference type="Proteomes" id="UP000677152"/>
    </source>
</evidence>
<sequence>MASRAPTKTDSFTVFEKNIERARAFLRIFGKGSEGRKQGRPSSDETELLRGSLVFAVGALDAYLSDLILEIVPKYAPKNEKVQDAMASIAKSDPGIVLRVALAKDDESRIREFRNALEIWLESKSFHGPRKVVEALSYVGCVVKWEDFDKETGSKTSTALENATKERHGIVHRGAQPDVKQKNVSDAVTLIENIAKVVDQAVVKRYA</sequence>
<organism evidence="2 3">
    <name type="scientific">Actinosynnema pretiosum subsp. pretiosum</name>
    <dbReference type="NCBI Taxonomy" id="103721"/>
    <lineage>
        <taxon>Bacteria</taxon>
        <taxon>Bacillati</taxon>
        <taxon>Actinomycetota</taxon>
        <taxon>Actinomycetes</taxon>
        <taxon>Pseudonocardiales</taxon>
        <taxon>Pseudonocardiaceae</taxon>
        <taxon>Actinosynnema</taxon>
    </lineage>
</organism>
<dbReference type="Pfam" id="PF18735">
    <property type="entry name" value="HEPN_RiboL-PSP"/>
    <property type="match status" value="1"/>
</dbReference>
<protein>
    <recommendedName>
        <fullName evidence="1">RiboL-PSP-HEPN domain-containing protein</fullName>
    </recommendedName>
</protein>
<gene>
    <name evidence="2" type="ORF">KCV87_09915</name>
</gene>
<feature type="domain" description="RiboL-PSP-HEPN" evidence="1">
    <location>
        <begin position="42"/>
        <end position="202"/>
    </location>
</feature>